<dbReference type="InterPro" id="IPR050202">
    <property type="entry name" value="Cyt/Deoxycyt_deaminase"/>
</dbReference>
<proteinExistence type="inferred from homology"/>
<comment type="cofactor">
    <cofactor evidence="1 13 14">
        <name>Zn(2+)</name>
        <dbReference type="ChEBI" id="CHEBI:29105"/>
    </cofactor>
</comment>
<keyword evidence="7 14" id="KW-0378">Hydrolase</keyword>
<dbReference type="Gene3D" id="3.40.140.10">
    <property type="entry name" value="Cytidine Deaminase, domain 2"/>
    <property type="match status" value="1"/>
</dbReference>
<evidence type="ECO:0000256" key="4">
    <source>
        <dbReference type="ARBA" id="ARBA00012783"/>
    </source>
</evidence>
<dbReference type="NCBIfam" id="NF004064">
    <property type="entry name" value="PRK05578.1"/>
    <property type="match status" value="1"/>
</dbReference>
<dbReference type="GO" id="GO:0042802">
    <property type="term" value="F:identical protein binding"/>
    <property type="evidence" value="ECO:0007669"/>
    <property type="project" value="UniProtKB-ARBA"/>
</dbReference>
<keyword evidence="8 13" id="KW-0862">Zinc</keyword>
<dbReference type="InterPro" id="IPR006262">
    <property type="entry name" value="Cyt_deam_tetra"/>
</dbReference>
<evidence type="ECO:0000313" key="17">
    <source>
        <dbReference type="Proteomes" id="UP000652681"/>
    </source>
</evidence>
<evidence type="ECO:0000259" key="15">
    <source>
        <dbReference type="PROSITE" id="PS51747"/>
    </source>
</evidence>
<feature type="active site" description="Proton donor" evidence="12">
    <location>
        <position position="73"/>
    </location>
</feature>
<protein>
    <recommendedName>
        <fullName evidence="5 14">Cytidine deaminase</fullName>
        <ecNumber evidence="4 14">3.5.4.5</ecNumber>
    </recommendedName>
    <alternativeName>
        <fullName evidence="9 14">Cytidine aminohydrolase</fullName>
    </alternativeName>
</protein>
<keyword evidence="6 13" id="KW-0479">Metal-binding</keyword>
<dbReference type="InterPro" id="IPR016192">
    <property type="entry name" value="APOBEC/CMP_deaminase_Zn-bd"/>
</dbReference>
<sequence>MEELRIQYQSLDSWKQLPDEEKKLVEKAYGASEKAYAPYSNFNVGACLLLEDGTTVLGNNQENAAFPSGTCAERTALFYAGANFPDKKIKTLVVVAKGDFVDIDRILSPCGGCRQVMLESEKRQETPIKVILVSQNERTIALNSVSDLLPFAFSNSKK</sequence>
<comment type="catalytic activity">
    <reaction evidence="10 14">
        <text>2'-deoxycytidine + H2O + H(+) = 2'-deoxyuridine + NH4(+)</text>
        <dbReference type="Rhea" id="RHEA:13433"/>
        <dbReference type="ChEBI" id="CHEBI:15377"/>
        <dbReference type="ChEBI" id="CHEBI:15378"/>
        <dbReference type="ChEBI" id="CHEBI:15698"/>
        <dbReference type="ChEBI" id="CHEBI:16450"/>
        <dbReference type="ChEBI" id="CHEBI:28938"/>
        <dbReference type="EC" id="3.5.4.5"/>
    </reaction>
</comment>
<evidence type="ECO:0000256" key="12">
    <source>
        <dbReference type="PIRSR" id="PIRSR606262-1"/>
    </source>
</evidence>
<organism evidence="16 17">
    <name type="scientific">Taishania pollutisoli</name>
    <dbReference type="NCBI Taxonomy" id="2766479"/>
    <lineage>
        <taxon>Bacteria</taxon>
        <taxon>Pseudomonadati</taxon>
        <taxon>Bacteroidota</taxon>
        <taxon>Flavobacteriia</taxon>
        <taxon>Flavobacteriales</taxon>
        <taxon>Crocinitomicaceae</taxon>
        <taxon>Taishania</taxon>
    </lineage>
</organism>
<dbReference type="CDD" id="cd01283">
    <property type="entry name" value="cytidine_deaminase"/>
    <property type="match status" value="1"/>
</dbReference>
<evidence type="ECO:0000256" key="8">
    <source>
        <dbReference type="ARBA" id="ARBA00022833"/>
    </source>
</evidence>
<dbReference type="RefSeq" id="WP_216713625.1">
    <property type="nucleotide sequence ID" value="NZ_JACVEL010000002.1"/>
</dbReference>
<dbReference type="PANTHER" id="PTHR11644">
    <property type="entry name" value="CYTIDINE DEAMINASE"/>
    <property type="match status" value="1"/>
</dbReference>
<dbReference type="PANTHER" id="PTHR11644:SF2">
    <property type="entry name" value="CYTIDINE DEAMINASE"/>
    <property type="match status" value="1"/>
</dbReference>
<evidence type="ECO:0000256" key="6">
    <source>
        <dbReference type="ARBA" id="ARBA00022723"/>
    </source>
</evidence>
<dbReference type="InterPro" id="IPR002125">
    <property type="entry name" value="CMP_dCMP_dom"/>
</dbReference>
<dbReference type="PROSITE" id="PS51747">
    <property type="entry name" value="CYT_DCMP_DEAMINASES_2"/>
    <property type="match status" value="1"/>
</dbReference>
<evidence type="ECO:0000256" key="1">
    <source>
        <dbReference type="ARBA" id="ARBA00001947"/>
    </source>
</evidence>
<gene>
    <name evidence="16" type="primary">cdd</name>
    <name evidence="16" type="ORF">H9Y05_04645</name>
</gene>
<evidence type="ECO:0000256" key="14">
    <source>
        <dbReference type="RuleBase" id="RU364006"/>
    </source>
</evidence>
<dbReference type="GO" id="GO:0055086">
    <property type="term" value="P:nucleobase-containing small molecule metabolic process"/>
    <property type="evidence" value="ECO:0007669"/>
    <property type="project" value="UniProtKB-ARBA"/>
</dbReference>
<evidence type="ECO:0000256" key="3">
    <source>
        <dbReference type="ARBA" id="ARBA00006576"/>
    </source>
</evidence>
<dbReference type="GO" id="GO:0005829">
    <property type="term" value="C:cytosol"/>
    <property type="evidence" value="ECO:0007669"/>
    <property type="project" value="TreeGrafter"/>
</dbReference>
<evidence type="ECO:0000256" key="13">
    <source>
        <dbReference type="PIRSR" id="PIRSR606262-3"/>
    </source>
</evidence>
<comment type="function">
    <text evidence="2 14">This enzyme scavenges exogenous and endogenous cytidine and 2'-deoxycytidine for UMP synthesis.</text>
</comment>
<keyword evidence="17" id="KW-1185">Reference proteome</keyword>
<evidence type="ECO:0000256" key="5">
    <source>
        <dbReference type="ARBA" id="ARBA00018266"/>
    </source>
</evidence>
<dbReference type="AlphaFoldDB" id="A0A8J6PHR2"/>
<dbReference type="Pfam" id="PF00383">
    <property type="entry name" value="dCMP_cyt_deam_1"/>
    <property type="match status" value="1"/>
</dbReference>
<evidence type="ECO:0000256" key="11">
    <source>
        <dbReference type="ARBA" id="ARBA00049558"/>
    </source>
</evidence>
<dbReference type="EMBL" id="JACVEL010000002">
    <property type="protein sequence ID" value="MBC9811759.1"/>
    <property type="molecule type" value="Genomic_DNA"/>
</dbReference>
<dbReference type="EC" id="3.5.4.5" evidence="4 14"/>
<accession>A0A8J6PHR2</accession>
<dbReference type="GO" id="GO:0004126">
    <property type="term" value="F:cytidine deaminase activity"/>
    <property type="evidence" value="ECO:0007669"/>
    <property type="project" value="UniProtKB-UniRule"/>
</dbReference>
<comment type="catalytic activity">
    <reaction evidence="11 14">
        <text>cytidine + H2O + H(+) = uridine + NH4(+)</text>
        <dbReference type="Rhea" id="RHEA:16069"/>
        <dbReference type="ChEBI" id="CHEBI:15377"/>
        <dbReference type="ChEBI" id="CHEBI:15378"/>
        <dbReference type="ChEBI" id="CHEBI:16704"/>
        <dbReference type="ChEBI" id="CHEBI:17562"/>
        <dbReference type="ChEBI" id="CHEBI:28938"/>
        <dbReference type="EC" id="3.5.4.5"/>
    </reaction>
</comment>
<dbReference type="GO" id="GO:0008270">
    <property type="term" value="F:zinc ion binding"/>
    <property type="evidence" value="ECO:0007669"/>
    <property type="project" value="UniProtKB-UniRule"/>
</dbReference>
<evidence type="ECO:0000256" key="2">
    <source>
        <dbReference type="ARBA" id="ARBA00003949"/>
    </source>
</evidence>
<comment type="caution">
    <text evidence="16">The sequence shown here is derived from an EMBL/GenBank/DDBJ whole genome shotgun (WGS) entry which is preliminary data.</text>
</comment>
<evidence type="ECO:0000256" key="10">
    <source>
        <dbReference type="ARBA" id="ARBA00049252"/>
    </source>
</evidence>
<dbReference type="GO" id="GO:0072527">
    <property type="term" value="P:pyrimidine-containing compound metabolic process"/>
    <property type="evidence" value="ECO:0007669"/>
    <property type="project" value="UniProtKB-ARBA"/>
</dbReference>
<feature type="domain" description="CMP/dCMP-type deaminase" evidence="15">
    <location>
        <begin position="19"/>
        <end position="156"/>
    </location>
</feature>
<dbReference type="InterPro" id="IPR016193">
    <property type="entry name" value="Cytidine_deaminase-like"/>
</dbReference>
<dbReference type="PROSITE" id="PS00903">
    <property type="entry name" value="CYT_DCMP_DEAMINASES_1"/>
    <property type="match status" value="1"/>
</dbReference>
<feature type="binding site" evidence="13">
    <location>
        <position position="110"/>
    </location>
    <ligand>
        <name>Zn(2+)</name>
        <dbReference type="ChEBI" id="CHEBI:29105"/>
        <note>catalytic</note>
    </ligand>
</feature>
<evidence type="ECO:0000313" key="16">
    <source>
        <dbReference type="EMBL" id="MBC9811759.1"/>
    </source>
</evidence>
<dbReference type="SUPFAM" id="SSF53927">
    <property type="entry name" value="Cytidine deaminase-like"/>
    <property type="match status" value="1"/>
</dbReference>
<name>A0A8J6PHR2_9FLAO</name>
<comment type="similarity">
    <text evidence="3 14">Belongs to the cytidine and deoxycytidylate deaminase family.</text>
</comment>
<evidence type="ECO:0000256" key="9">
    <source>
        <dbReference type="ARBA" id="ARBA00032005"/>
    </source>
</evidence>
<dbReference type="NCBIfam" id="TIGR01354">
    <property type="entry name" value="cyt_deam_tetra"/>
    <property type="match status" value="1"/>
</dbReference>
<dbReference type="Proteomes" id="UP000652681">
    <property type="component" value="Unassembled WGS sequence"/>
</dbReference>
<reference evidence="16" key="1">
    <citation type="submission" date="2020-09" db="EMBL/GenBank/DDBJ databases">
        <title>Taishania pollutisoli gen. nov., sp. nov., Isolated from Tetrabromobisphenol A-Contaminated Soil.</title>
        <authorList>
            <person name="Chen Q."/>
        </authorList>
    </citation>
    <scope>NUCLEOTIDE SEQUENCE</scope>
    <source>
        <strain evidence="16">CZZ-1</strain>
    </source>
</reference>
<feature type="binding site" evidence="13">
    <location>
        <position position="113"/>
    </location>
    <ligand>
        <name>Zn(2+)</name>
        <dbReference type="ChEBI" id="CHEBI:29105"/>
        <note>catalytic</note>
    </ligand>
</feature>
<feature type="binding site" evidence="13">
    <location>
        <position position="71"/>
    </location>
    <ligand>
        <name>Zn(2+)</name>
        <dbReference type="ChEBI" id="CHEBI:29105"/>
        <note>catalytic</note>
    </ligand>
</feature>
<evidence type="ECO:0000256" key="7">
    <source>
        <dbReference type="ARBA" id="ARBA00022801"/>
    </source>
</evidence>